<keyword evidence="13" id="KW-0418">Kinase</keyword>
<feature type="domain" description="Histidine kinase" evidence="21">
    <location>
        <begin position="253"/>
        <end position="352"/>
    </location>
</feature>
<comment type="cofactor">
    <cofactor evidence="2">
        <name>[4Fe-4S] cluster</name>
        <dbReference type="ChEBI" id="CHEBI:49883"/>
    </cofactor>
</comment>
<dbReference type="EC" id="2.7.13.3" evidence="5"/>
<gene>
    <name evidence="22" type="ORF">VSH64_43905</name>
</gene>
<comment type="catalytic activity">
    <reaction evidence="1">
        <text>ATP + protein L-histidine = ADP + protein N-phospho-L-histidine.</text>
        <dbReference type="EC" id="2.7.13.3"/>
    </reaction>
</comment>
<evidence type="ECO:0000256" key="10">
    <source>
        <dbReference type="ARBA" id="ARBA00022679"/>
    </source>
</evidence>
<evidence type="ECO:0000256" key="7">
    <source>
        <dbReference type="ARBA" id="ARBA00022475"/>
    </source>
</evidence>
<protein>
    <recommendedName>
        <fullName evidence="6">Oxygen sensor histidine kinase NreB</fullName>
        <ecNumber evidence="5">2.7.13.3</ecNumber>
    </recommendedName>
    <alternativeName>
        <fullName evidence="20">Nitrogen regulation protein B</fullName>
    </alternativeName>
</protein>
<comment type="subcellular location">
    <subcellularLocation>
        <location evidence="4">Cell membrane</location>
        <topology evidence="4">Multi-pass membrane protein</topology>
    </subcellularLocation>
    <subcellularLocation>
        <location evidence="3">Cytoplasm</location>
    </subcellularLocation>
</comment>
<keyword evidence="14" id="KW-1133">Transmembrane helix</keyword>
<dbReference type="InterPro" id="IPR003594">
    <property type="entry name" value="HATPase_dom"/>
</dbReference>
<evidence type="ECO:0000256" key="17">
    <source>
        <dbReference type="ARBA" id="ARBA00023014"/>
    </source>
</evidence>
<dbReference type="InterPro" id="IPR050482">
    <property type="entry name" value="Sensor_HK_TwoCompSys"/>
</dbReference>
<evidence type="ECO:0000256" key="4">
    <source>
        <dbReference type="ARBA" id="ARBA00004651"/>
    </source>
</evidence>
<comment type="function">
    <text evidence="19">Member of the two-component regulatory system NreB/NreC involved in the control of dissimilatory nitrate/nitrite reduction in response to oxygen. NreB functions as a direct oxygen sensor histidine kinase which is autophosphorylated, in the absence of oxygen, probably at the conserved histidine residue, and transfers its phosphate group probably to a conserved aspartate residue of NreC. NreB/NreC activates the expression of the nitrate (narGHJI) and nitrite (nir) reductase operons, as well as the putative nitrate transporter gene narT.</text>
</comment>
<dbReference type="SUPFAM" id="SSF55874">
    <property type="entry name" value="ATPase domain of HSP90 chaperone/DNA topoisomerase II/histidine kinase"/>
    <property type="match status" value="1"/>
</dbReference>
<dbReference type="EMBL" id="CP142149">
    <property type="protein sequence ID" value="WSE29668.1"/>
    <property type="molecule type" value="Genomic_DNA"/>
</dbReference>
<evidence type="ECO:0000256" key="8">
    <source>
        <dbReference type="ARBA" id="ARBA00022485"/>
    </source>
</evidence>
<evidence type="ECO:0000256" key="16">
    <source>
        <dbReference type="ARBA" id="ARBA00023012"/>
    </source>
</evidence>
<evidence type="ECO:0000256" key="2">
    <source>
        <dbReference type="ARBA" id="ARBA00001966"/>
    </source>
</evidence>
<name>A0ABZ1I5J2_9PSEU</name>
<organism evidence="22 23">
    <name type="scientific">Amycolatopsis rhabdoformis</name>
    <dbReference type="NCBI Taxonomy" id="1448059"/>
    <lineage>
        <taxon>Bacteria</taxon>
        <taxon>Bacillati</taxon>
        <taxon>Actinomycetota</taxon>
        <taxon>Actinomycetes</taxon>
        <taxon>Pseudonocardiales</taxon>
        <taxon>Pseudonocardiaceae</taxon>
        <taxon>Amycolatopsis</taxon>
    </lineage>
</organism>
<dbReference type="PROSITE" id="PS50109">
    <property type="entry name" value="HIS_KIN"/>
    <property type="match status" value="1"/>
</dbReference>
<sequence length="374" mass="40816">MERYRQNLEAAGNPLGTTPELWAESRTHATLILEGCARVLDLKPDRTTRRDLEEDLLAASVVGGLWACCKARLTDSLSAMEALERETLDAVVELTAELPAADRAAVIARSARVITFIGSLHSQTAALSYDAFLLQQIERANSDDRARLARDIHDRLGNSLVLAMRHLELYRAKTAGDEPTANHPAAHHLAVVQESLAEIGGFTRGLVSGLRAEAPLTNLAEALTDCAAALNLRDLPVTISVHGDETWLPEHHRDELFLVVREFLRNSFAHAEPDAISVRVRISPGRADVEAFDDGRGFAFDERRWAAAHTGRERGTGLSVMRERIEHLGGGFSLSTRLGKGTRIRLWIPLPARADAAPAPRTPLLVTVPLSGSV</sequence>
<evidence type="ECO:0000256" key="1">
    <source>
        <dbReference type="ARBA" id="ARBA00000085"/>
    </source>
</evidence>
<dbReference type="Pfam" id="PF02518">
    <property type="entry name" value="HATPase_c"/>
    <property type="match status" value="1"/>
</dbReference>
<dbReference type="Gene3D" id="1.20.5.1930">
    <property type="match status" value="1"/>
</dbReference>
<dbReference type="Gene3D" id="3.30.565.10">
    <property type="entry name" value="Histidine kinase-like ATPase, C-terminal domain"/>
    <property type="match status" value="1"/>
</dbReference>
<evidence type="ECO:0000256" key="6">
    <source>
        <dbReference type="ARBA" id="ARBA00017322"/>
    </source>
</evidence>
<evidence type="ECO:0000256" key="14">
    <source>
        <dbReference type="ARBA" id="ARBA00022989"/>
    </source>
</evidence>
<keyword evidence="22" id="KW-0067">ATP-binding</keyword>
<keyword evidence="22" id="KW-0547">Nucleotide-binding</keyword>
<proteinExistence type="predicted"/>
<dbReference type="PANTHER" id="PTHR24421:SF37">
    <property type="entry name" value="SENSOR HISTIDINE KINASE NARS"/>
    <property type="match status" value="1"/>
</dbReference>
<keyword evidence="10" id="KW-0808">Transferase</keyword>
<keyword evidence="7" id="KW-1003">Cell membrane</keyword>
<evidence type="ECO:0000256" key="19">
    <source>
        <dbReference type="ARBA" id="ARBA00024827"/>
    </source>
</evidence>
<evidence type="ECO:0000256" key="11">
    <source>
        <dbReference type="ARBA" id="ARBA00022692"/>
    </source>
</evidence>
<dbReference type="CDD" id="cd16917">
    <property type="entry name" value="HATPase_UhpB-NarQ-NarX-like"/>
    <property type="match status" value="1"/>
</dbReference>
<dbReference type="GO" id="GO:0005524">
    <property type="term" value="F:ATP binding"/>
    <property type="evidence" value="ECO:0007669"/>
    <property type="project" value="UniProtKB-KW"/>
</dbReference>
<evidence type="ECO:0000256" key="18">
    <source>
        <dbReference type="ARBA" id="ARBA00023136"/>
    </source>
</evidence>
<reference evidence="22 23" key="1">
    <citation type="journal article" date="2015" name="Int. J. Syst. Evol. Microbiol.">
        <title>Amycolatopsis rhabdoformis sp. nov., an actinomycete isolated from a tropical forest soil.</title>
        <authorList>
            <person name="Souza W.R."/>
            <person name="Silva R.E."/>
            <person name="Goodfellow M."/>
            <person name="Busarakam K."/>
            <person name="Figueiro F.S."/>
            <person name="Ferreira D."/>
            <person name="Rodrigues-Filho E."/>
            <person name="Moraes L.A.B."/>
            <person name="Zucchi T.D."/>
        </authorList>
    </citation>
    <scope>NUCLEOTIDE SEQUENCE [LARGE SCALE GENOMIC DNA]</scope>
    <source>
        <strain evidence="22 23">NCIMB 14900</strain>
    </source>
</reference>
<keyword evidence="16" id="KW-0902">Two-component regulatory system</keyword>
<dbReference type="Pfam" id="PF07730">
    <property type="entry name" value="HisKA_3"/>
    <property type="match status" value="1"/>
</dbReference>
<keyword evidence="9" id="KW-0963">Cytoplasm</keyword>
<keyword evidence="8" id="KW-0004">4Fe-4S</keyword>
<keyword evidence="15" id="KW-0408">Iron</keyword>
<evidence type="ECO:0000256" key="12">
    <source>
        <dbReference type="ARBA" id="ARBA00022723"/>
    </source>
</evidence>
<dbReference type="RefSeq" id="WP_326568628.1">
    <property type="nucleotide sequence ID" value="NZ_CP142149.1"/>
</dbReference>
<dbReference type="InterPro" id="IPR004358">
    <property type="entry name" value="Sig_transdc_His_kin-like_C"/>
</dbReference>
<evidence type="ECO:0000259" key="21">
    <source>
        <dbReference type="PROSITE" id="PS50109"/>
    </source>
</evidence>
<evidence type="ECO:0000256" key="9">
    <source>
        <dbReference type="ARBA" id="ARBA00022490"/>
    </source>
</evidence>
<evidence type="ECO:0000256" key="13">
    <source>
        <dbReference type="ARBA" id="ARBA00022777"/>
    </source>
</evidence>
<keyword evidence="17" id="KW-0411">Iron-sulfur</keyword>
<evidence type="ECO:0000313" key="23">
    <source>
        <dbReference type="Proteomes" id="UP001330812"/>
    </source>
</evidence>
<dbReference type="InterPro" id="IPR036890">
    <property type="entry name" value="HATPase_C_sf"/>
</dbReference>
<evidence type="ECO:0000256" key="15">
    <source>
        <dbReference type="ARBA" id="ARBA00023004"/>
    </source>
</evidence>
<dbReference type="Proteomes" id="UP001330812">
    <property type="component" value="Chromosome"/>
</dbReference>
<dbReference type="InterPro" id="IPR005467">
    <property type="entry name" value="His_kinase_dom"/>
</dbReference>
<dbReference type="PANTHER" id="PTHR24421">
    <property type="entry name" value="NITRATE/NITRITE SENSOR PROTEIN NARX-RELATED"/>
    <property type="match status" value="1"/>
</dbReference>
<keyword evidence="12" id="KW-0479">Metal-binding</keyword>
<accession>A0ABZ1I5J2</accession>
<evidence type="ECO:0000256" key="20">
    <source>
        <dbReference type="ARBA" id="ARBA00030800"/>
    </source>
</evidence>
<evidence type="ECO:0000256" key="3">
    <source>
        <dbReference type="ARBA" id="ARBA00004496"/>
    </source>
</evidence>
<dbReference type="InterPro" id="IPR011712">
    <property type="entry name" value="Sig_transdc_His_kin_sub3_dim/P"/>
</dbReference>
<dbReference type="SMART" id="SM00387">
    <property type="entry name" value="HATPase_c"/>
    <property type="match status" value="1"/>
</dbReference>
<keyword evidence="11" id="KW-0812">Transmembrane</keyword>
<evidence type="ECO:0000256" key="5">
    <source>
        <dbReference type="ARBA" id="ARBA00012438"/>
    </source>
</evidence>
<evidence type="ECO:0000313" key="22">
    <source>
        <dbReference type="EMBL" id="WSE29668.1"/>
    </source>
</evidence>
<keyword evidence="23" id="KW-1185">Reference proteome</keyword>
<keyword evidence="18" id="KW-0472">Membrane</keyword>
<dbReference type="PRINTS" id="PR00344">
    <property type="entry name" value="BCTRLSENSOR"/>
</dbReference>